<reference evidence="2" key="1">
    <citation type="journal article" date="2013" name="Nat. Genet.">
        <title>The Capsella rubella genome and the genomic consequences of rapid mating system evolution.</title>
        <authorList>
            <person name="Slotte T."/>
            <person name="Hazzouri K.M."/>
            <person name="Agren J.A."/>
            <person name="Koenig D."/>
            <person name="Maumus F."/>
            <person name="Guo Y.L."/>
            <person name="Steige K."/>
            <person name="Platts A.E."/>
            <person name="Escobar J.S."/>
            <person name="Newman L.K."/>
            <person name="Wang W."/>
            <person name="Mandakova T."/>
            <person name="Vello E."/>
            <person name="Smith L.M."/>
            <person name="Henz S.R."/>
            <person name="Steffen J."/>
            <person name="Takuno S."/>
            <person name="Brandvain Y."/>
            <person name="Coop G."/>
            <person name="Andolfatto P."/>
            <person name="Hu T.T."/>
            <person name="Blanchette M."/>
            <person name="Clark R.M."/>
            <person name="Quesneville H."/>
            <person name="Nordborg M."/>
            <person name="Gaut B.S."/>
            <person name="Lysak M.A."/>
            <person name="Jenkins J."/>
            <person name="Grimwood J."/>
            <person name="Chapman J."/>
            <person name="Prochnik S."/>
            <person name="Shu S."/>
            <person name="Rokhsar D."/>
            <person name="Schmutz J."/>
            <person name="Weigel D."/>
            <person name="Wright S.I."/>
        </authorList>
    </citation>
    <scope>NUCLEOTIDE SEQUENCE [LARGE SCALE GENOMIC DNA]</scope>
    <source>
        <strain evidence="2">cv. Monte Gargano</strain>
    </source>
</reference>
<dbReference type="Proteomes" id="UP000029121">
    <property type="component" value="Unassembled WGS sequence"/>
</dbReference>
<evidence type="ECO:0000313" key="2">
    <source>
        <dbReference type="Proteomes" id="UP000029121"/>
    </source>
</evidence>
<dbReference type="PANTHER" id="PTHR12097">
    <property type="entry name" value="SPLICING FACTOR 3B, SUBUNIT 1-RELATED"/>
    <property type="match status" value="1"/>
</dbReference>
<protein>
    <submittedName>
        <fullName evidence="1">Uncharacterized protein</fullName>
    </submittedName>
</protein>
<dbReference type="eggNOG" id="KOG0213">
    <property type="taxonomic scope" value="Eukaryota"/>
</dbReference>
<dbReference type="GO" id="GO:0003729">
    <property type="term" value="F:mRNA binding"/>
    <property type="evidence" value="ECO:0007669"/>
    <property type="project" value="InterPro"/>
</dbReference>
<gene>
    <name evidence="1" type="ORF">CARUB_v10003287mg</name>
</gene>
<name>R0HFR9_9BRAS</name>
<dbReference type="GO" id="GO:0000245">
    <property type="term" value="P:spliceosomal complex assembly"/>
    <property type="evidence" value="ECO:0007669"/>
    <property type="project" value="InterPro"/>
</dbReference>
<dbReference type="STRING" id="81985.R0HFR9"/>
<dbReference type="AlphaFoldDB" id="R0HFR9"/>
<proteinExistence type="predicted"/>
<organism evidence="1 2">
    <name type="scientific">Capsella rubella</name>
    <dbReference type="NCBI Taxonomy" id="81985"/>
    <lineage>
        <taxon>Eukaryota</taxon>
        <taxon>Viridiplantae</taxon>
        <taxon>Streptophyta</taxon>
        <taxon>Embryophyta</taxon>
        <taxon>Tracheophyta</taxon>
        <taxon>Spermatophyta</taxon>
        <taxon>Magnoliopsida</taxon>
        <taxon>eudicotyledons</taxon>
        <taxon>Gunneridae</taxon>
        <taxon>Pentapetalae</taxon>
        <taxon>rosids</taxon>
        <taxon>malvids</taxon>
        <taxon>Brassicales</taxon>
        <taxon>Brassicaceae</taxon>
        <taxon>Camelineae</taxon>
        <taxon>Capsella</taxon>
    </lineage>
</organism>
<dbReference type="EMBL" id="KB870810">
    <property type="protein sequence ID" value="EOA22618.1"/>
    <property type="molecule type" value="Genomic_DNA"/>
</dbReference>
<evidence type="ECO:0000313" key="1">
    <source>
        <dbReference type="EMBL" id="EOA22618.1"/>
    </source>
</evidence>
<sequence length="76" mass="8512">MGKDYTCVVTPLLEDALMDIDLVHRQTLASAVIYMTLGVAGLRCEDALVHLLNFIWPDVFETSSYVINAVKECELH</sequence>
<keyword evidence="2" id="KW-1185">Reference proteome</keyword>
<dbReference type="InterPro" id="IPR038737">
    <property type="entry name" value="SF3b_su1-like"/>
</dbReference>
<accession>R0HFR9</accession>